<dbReference type="EMBL" id="DTBP01000017">
    <property type="protein sequence ID" value="HGQ73979.1"/>
    <property type="molecule type" value="Genomic_DNA"/>
</dbReference>
<gene>
    <name evidence="2" type="ORF">ENU20_02750</name>
</gene>
<protein>
    <submittedName>
        <fullName evidence="2">Uncharacterized protein</fullName>
    </submittedName>
</protein>
<evidence type="ECO:0000256" key="1">
    <source>
        <dbReference type="SAM" id="Coils"/>
    </source>
</evidence>
<name>A0A7C4JLD1_STAMA</name>
<feature type="coiled-coil region" evidence="1">
    <location>
        <begin position="215"/>
        <end position="388"/>
    </location>
</feature>
<evidence type="ECO:0000313" key="2">
    <source>
        <dbReference type="EMBL" id="HGQ73979.1"/>
    </source>
</evidence>
<dbReference type="AlphaFoldDB" id="A0A7C4JLD1"/>
<reference evidence="2" key="1">
    <citation type="journal article" date="2020" name="mSystems">
        <title>Genome- and Community-Level Interaction Insights into Carbon Utilization and Element Cycling Functions of Hydrothermarchaeota in Hydrothermal Sediment.</title>
        <authorList>
            <person name="Zhou Z."/>
            <person name="Liu Y."/>
            <person name="Xu W."/>
            <person name="Pan J."/>
            <person name="Luo Z.H."/>
            <person name="Li M."/>
        </authorList>
    </citation>
    <scope>NUCLEOTIDE SEQUENCE [LARGE SCALE GENOMIC DNA]</scope>
    <source>
        <strain evidence="2">SpSt-648</strain>
    </source>
</reference>
<proteinExistence type="predicted"/>
<sequence>MENFEIFYLPLIQIEEEGNLKIVTGNEELGILLYIIKRGGRRRLFTRRAELIENLVIMHYPLIAVKFLNELILLFNPYGENEDVFEYFELDHEYVEKIINEATIARDEQFLYKLTELTNVFKDISEKKAFYRITRYRTLGLITNNEMINELKLMTPRYVEKRKYAVDLEFKKLDYEKYVASLENMITNLAREKAYLLNIKTKLRNLVENWINDLKEKYSSKLRTIDEELRIVRREVENKINEYERLKKESEDDIRGRYSTEIKQLDHKLKSLVDTRDNLKLELSKTKRIGGDTKYIKKKIKEVESAIKDLEKKKKELENSMKEELEEVRLRYEDLISREQARLKTLEDRKESLNRELENYIKQIEDKMKILEETIHELIVSYKELEKNVLDKGIEFKIENIAVIYVPICIVIYSTNGKKRLHYFTPMKIKKKFRGFNVEFFSETKKFLIDSIAKMYNIMDMMKIFNENNIMKKLTISEIEVALTTLVNLGLVNKKNINKTIQSYRNQLFSEKLQM</sequence>
<keyword evidence="1" id="KW-0175">Coiled coil</keyword>
<comment type="caution">
    <text evidence="2">The sequence shown here is derived from an EMBL/GenBank/DDBJ whole genome shotgun (WGS) entry which is preliminary data.</text>
</comment>
<accession>A0A7C4JLD1</accession>
<organism evidence="2">
    <name type="scientific">Staphylothermus marinus</name>
    <dbReference type="NCBI Taxonomy" id="2280"/>
    <lineage>
        <taxon>Archaea</taxon>
        <taxon>Thermoproteota</taxon>
        <taxon>Thermoprotei</taxon>
        <taxon>Desulfurococcales</taxon>
        <taxon>Desulfurococcaceae</taxon>
        <taxon>Staphylothermus</taxon>
    </lineage>
</organism>